<evidence type="ECO:0000313" key="3">
    <source>
        <dbReference type="Proteomes" id="UP000053961"/>
    </source>
</evidence>
<dbReference type="Proteomes" id="UP000057043">
    <property type="component" value="Unassembled WGS sequence"/>
</dbReference>
<proteinExistence type="predicted"/>
<reference evidence="2" key="1">
    <citation type="journal article" date="2015" name="MBio">
        <title>Genome-resolved metagenomic analysis reveals roles for candidate phyla and other microbial community members in biogeochemical transformations in oil reservoirs.</title>
        <authorList>
            <person name="Hu P."/>
            <person name="Tom L."/>
            <person name="Singh A."/>
            <person name="Thomas B.C."/>
            <person name="Baker B.J."/>
            <person name="Piceno Y.M."/>
            <person name="Andersen G.L."/>
            <person name="Banfield J.F."/>
        </authorList>
    </citation>
    <scope>NUCLEOTIDE SEQUENCE [LARGE SCALE GENOMIC DNA]</scope>
    <source>
        <strain evidence="2">56_747</strain>
    </source>
</reference>
<dbReference type="EMBL" id="LGFT01000015">
    <property type="protein sequence ID" value="KUK44809.1"/>
    <property type="molecule type" value="Genomic_DNA"/>
</dbReference>
<reference evidence="3 4" key="2">
    <citation type="journal article" date="2015" name="MBio">
        <title>Genome-Resolved Metagenomic Analysis Reveals Roles for Candidate Phyla and Other Microbial Community Members in Biogeochemical Transformations in Oil Reservoirs.</title>
        <authorList>
            <person name="Hu P."/>
            <person name="Tom L."/>
            <person name="Singh A."/>
            <person name="Thomas B.C."/>
            <person name="Baker B.J."/>
            <person name="Piceno Y.M."/>
            <person name="Andersen G.L."/>
            <person name="Banfield J.F."/>
        </authorList>
    </citation>
    <scope>NUCLEOTIDE SEQUENCE [LARGE SCALE GENOMIC DNA]</scope>
    <source>
        <strain evidence="1">57_489</strain>
    </source>
</reference>
<dbReference type="AlphaFoldDB" id="A0A101FUS9"/>
<evidence type="ECO:0000313" key="4">
    <source>
        <dbReference type="Proteomes" id="UP000057043"/>
    </source>
</evidence>
<dbReference type="EMBL" id="LGHB01000007">
    <property type="protein sequence ID" value="KUK96827.1"/>
    <property type="molecule type" value="Genomic_DNA"/>
</dbReference>
<dbReference type="PATRIC" id="fig|301375.6.peg.2080"/>
<sequence>MPQLGHTDLTTSIYLKADINHQWNSYEGFDIGRII</sequence>
<protein>
    <submittedName>
        <fullName evidence="1">Uncharacterized protein</fullName>
    </submittedName>
</protein>
<gene>
    <name evidence="1" type="ORF">XD72_0844</name>
    <name evidence="2" type="ORF">XE07_0778</name>
</gene>
<accession>A0A101FUS9</accession>
<comment type="caution">
    <text evidence="1">The sequence shown here is derived from an EMBL/GenBank/DDBJ whole genome shotgun (WGS) entry which is preliminary data.</text>
</comment>
<name>A0A101FUS9_9EURY</name>
<evidence type="ECO:0000313" key="1">
    <source>
        <dbReference type="EMBL" id="KUK44809.1"/>
    </source>
</evidence>
<evidence type="ECO:0000313" key="2">
    <source>
        <dbReference type="EMBL" id="KUK96827.1"/>
    </source>
</evidence>
<dbReference type="Proteomes" id="UP000053961">
    <property type="component" value="Unassembled WGS sequence"/>
</dbReference>
<organism evidence="1 4">
    <name type="scientific">Methanothrix harundinacea</name>
    <dbReference type="NCBI Taxonomy" id="301375"/>
    <lineage>
        <taxon>Archaea</taxon>
        <taxon>Methanobacteriati</taxon>
        <taxon>Methanobacteriota</taxon>
        <taxon>Stenosarchaea group</taxon>
        <taxon>Methanomicrobia</taxon>
        <taxon>Methanotrichales</taxon>
        <taxon>Methanotrichaceae</taxon>
        <taxon>Methanothrix</taxon>
    </lineage>
</organism>